<comment type="caution">
    <text evidence="1">The sequence shown here is derived from an EMBL/GenBank/DDBJ whole genome shotgun (WGS) entry which is preliminary data.</text>
</comment>
<evidence type="ECO:0000313" key="2">
    <source>
        <dbReference type="Proteomes" id="UP000248987"/>
    </source>
</evidence>
<dbReference type="EMBL" id="QLLQ01000002">
    <property type="protein sequence ID" value="RAJ26739.1"/>
    <property type="molecule type" value="Genomic_DNA"/>
</dbReference>
<protein>
    <submittedName>
        <fullName evidence="1">Uncharacterized protein</fullName>
    </submittedName>
</protein>
<evidence type="ECO:0000313" key="1">
    <source>
        <dbReference type="EMBL" id="RAJ26739.1"/>
    </source>
</evidence>
<dbReference type="Proteomes" id="UP000248987">
    <property type="component" value="Unassembled WGS sequence"/>
</dbReference>
<organism evidence="1 2">
    <name type="scientific">Gelidibacter algens</name>
    <dbReference type="NCBI Taxonomy" id="49280"/>
    <lineage>
        <taxon>Bacteria</taxon>
        <taxon>Pseudomonadati</taxon>
        <taxon>Bacteroidota</taxon>
        <taxon>Flavobacteriia</taxon>
        <taxon>Flavobacteriales</taxon>
        <taxon>Flavobacteriaceae</taxon>
        <taxon>Gelidibacter</taxon>
    </lineage>
</organism>
<proteinExistence type="predicted"/>
<reference evidence="1 2" key="1">
    <citation type="submission" date="2018-06" db="EMBL/GenBank/DDBJ databases">
        <title>Genomic Encyclopedia of Archaeal and Bacterial Type Strains, Phase II (KMG-II): from individual species to whole genera.</title>
        <authorList>
            <person name="Goeker M."/>
        </authorList>
    </citation>
    <scope>NUCLEOTIDE SEQUENCE [LARGE SCALE GENOMIC DNA]</scope>
    <source>
        <strain evidence="1 2">DSM 12408</strain>
    </source>
</reference>
<accession>A0A1A7R4Q6</accession>
<sequence>MTLRPENLKLGKTELMKTILTSILLLFSTTIFAQIPDAMNSSSLKTEADRITDEYDQHLGLTGIQYPLFKNKVADYLRLAEKIKDENEGRAELDALVEMQARESLAMNDILTRLQYRLYKKLKSEIQPLKIVKN</sequence>
<keyword evidence="2" id="KW-1185">Reference proteome</keyword>
<gene>
    <name evidence="1" type="ORF">LX77_00994</name>
</gene>
<name>A0A1A7R4Q6_9FLAO</name>
<dbReference type="AlphaFoldDB" id="A0A1A7R4Q6"/>